<dbReference type="EMBL" id="JBCFQL010000010">
    <property type="protein sequence ID" value="MFA9191739.1"/>
    <property type="molecule type" value="Genomic_DNA"/>
</dbReference>
<reference evidence="1 2" key="1">
    <citation type="submission" date="2024-04" db="EMBL/GenBank/DDBJ databases">
        <title>New Clade of Flavobacterium.</title>
        <authorList>
            <person name="Matos L."/>
            <person name="Proenca D.N."/>
            <person name="Fransisco R.M."/>
            <person name="Chung A.P."/>
            <person name="Maccario L."/>
            <person name="Sorensen S.J."/>
            <person name="Morais P.V."/>
        </authorList>
    </citation>
    <scope>NUCLEOTIDE SEQUENCE [LARGE SCALE GENOMIC DNA]</scope>
    <source>
        <strain evidence="1 2">FZUC8N2.13</strain>
    </source>
</reference>
<proteinExistence type="predicted"/>
<evidence type="ECO:0000313" key="1">
    <source>
        <dbReference type="EMBL" id="MFA9191739.1"/>
    </source>
</evidence>
<gene>
    <name evidence="1" type="ORF">AAGV28_10215</name>
</gene>
<keyword evidence="2" id="KW-1185">Reference proteome</keyword>
<protein>
    <submittedName>
        <fullName evidence="1">T9SS C-terminal target domain-containing protein</fullName>
    </submittedName>
</protein>
<name>A0ABV4TCB5_9FLAO</name>
<evidence type="ECO:0000313" key="2">
    <source>
        <dbReference type="Proteomes" id="UP001574169"/>
    </source>
</evidence>
<dbReference type="Proteomes" id="UP001574169">
    <property type="component" value="Unassembled WGS sequence"/>
</dbReference>
<dbReference type="RefSeq" id="WP_373406714.1">
    <property type="nucleotide sequence ID" value="NZ_JBCFQL010000010.1"/>
</dbReference>
<accession>A0ABV4TCB5</accession>
<comment type="caution">
    <text evidence="1">The sequence shown here is derived from an EMBL/GenBank/DDBJ whole genome shotgun (WGS) entry which is preliminary data.</text>
</comment>
<organism evidence="1 2">
    <name type="scientific">Flavobacterium zubiriense</name>
    <dbReference type="NCBI Taxonomy" id="3138075"/>
    <lineage>
        <taxon>Bacteria</taxon>
        <taxon>Pseudomonadati</taxon>
        <taxon>Bacteroidota</taxon>
        <taxon>Flavobacteriia</taxon>
        <taxon>Flavobacteriales</taxon>
        <taxon>Flavobacteriaceae</taxon>
        <taxon>Flavobacterium</taxon>
    </lineage>
</organism>
<sequence>MKKAFLLFFLFSISQIQSQISGCTDPLSKNYNPKATINDGSCKYKNKNLKPFFSNKLSSAIVETSGLIAFDNLLWTHNDDTDTNIYGLDAAGEIKKKIKLEKVNNTDWEEISQDSSYIYIGDFGNNYRGNRTDLHILRIEKKSFLANQAVIDTISFSYSDQTDFSQAKPNKTNFDCEAFIVSKDSIYLFSKQWNEKKTNIYVLPKNPGKHIAQYKETLNVKGLVTGATYLENKKLIALCGYSKTGKTFIYLLYDFKNHDFLSGNKRKLKLKLPFHQIEGIATQDGKLFYLTNESFIKKPIANNPQQIHHFDLSSYLLQYLEQFKTD</sequence>